<evidence type="ECO:0000313" key="1">
    <source>
        <dbReference type="EMBL" id="MDQ0268501.1"/>
    </source>
</evidence>
<sequence>MKTALIAGSTGLVGNELLKLLLNKADYDKVYALVRRPLNIQHPKLIEVDCDFNNLENVKDYFAVNDVYCCLGTTIKKAKTKDAMYKIDVDYPYKMGKLAVEKEVNHFIIISSMNANARSKLFYPRIKGLLEDKLKTLPLHTLSIVRPSLILGNRSEKRFGEKVGMNTYKILSHFLSEQSKNKLAIEARDVAVAMAALAKRDSEGLMVCSSQDMAEIVKQTKK</sequence>
<dbReference type="Gene3D" id="3.40.50.720">
    <property type="entry name" value="NAD(P)-binding Rossmann-like Domain"/>
    <property type="match status" value="1"/>
</dbReference>
<dbReference type="PANTHER" id="PTHR14097:SF7">
    <property type="entry name" value="OXIDOREDUCTASE HTATIP2"/>
    <property type="match status" value="1"/>
</dbReference>
<name>A0ABU0AB76_9BACI</name>
<reference evidence="1 2" key="1">
    <citation type="submission" date="2023-07" db="EMBL/GenBank/DDBJ databases">
        <title>Genomic Encyclopedia of Type Strains, Phase IV (KMG-IV): sequencing the most valuable type-strain genomes for metagenomic binning, comparative biology and taxonomic classification.</title>
        <authorList>
            <person name="Goeker M."/>
        </authorList>
    </citation>
    <scope>NUCLEOTIDE SEQUENCE [LARGE SCALE GENOMIC DNA]</scope>
    <source>
        <strain evidence="1 2">DSM 23494</strain>
    </source>
</reference>
<protein>
    <submittedName>
        <fullName evidence="1">Uncharacterized protein YbjT (DUF2867 family)</fullName>
    </submittedName>
</protein>
<dbReference type="Pfam" id="PF08732">
    <property type="entry name" value="HIM1"/>
    <property type="match status" value="1"/>
</dbReference>
<dbReference type="EMBL" id="JAUSUB010000001">
    <property type="protein sequence ID" value="MDQ0268501.1"/>
    <property type="molecule type" value="Genomic_DNA"/>
</dbReference>
<comment type="caution">
    <text evidence="1">The sequence shown here is derived from an EMBL/GenBank/DDBJ whole genome shotgun (WGS) entry which is preliminary data.</text>
</comment>
<evidence type="ECO:0000313" key="2">
    <source>
        <dbReference type="Proteomes" id="UP001238088"/>
    </source>
</evidence>
<dbReference type="InterPro" id="IPR036291">
    <property type="entry name" value="NAD(P)-bd_dom_sf"/>
</dbReference>
<dbReference type="PANTHER" id="PTHR14097">
    <property type="entry name" value="OXIDOREDUCTASE HTATIP2"/>
    <property type="match status" value="1"/>
</dbReference>
<keyword evidence="2" id="KW-1185">Reference proteome</keyword>
<proteinExistence type="predicted"/>
<dbReference type="InterPro" id="IPR014843">
    <property type="entry name" value="Him1/Fmp52"/>
</dbReference>
<dbReference type="RefSeq" id="WP_307471302.1">
    <property type="nucleotide sequence ID" value="NZ_JAUSUB010000001.1"/>
</dbReference>
<gene>
    <name evidence="1" type="ORF">J2S17_000370</name>
</gene>
<dbReference type="SUPFAM" id="SSF51735">
    <property type="entry name" value="NAD(P)-binding Rossmann-fold domains"/>
    <property type="match status" value="1"/>
</dbReference>
<dbReference type="Proteomes" id="UP001238088">
    <property type="component" value="Unassembled WGS sequence"/>
</dbReference>
<organism evidence="1 2">
    <name type="scientific">Cytobacillus purgationiresistens</name>
    <dbReference type="NCBI Taxonomy" id="863449"/>
    <lineage>
        <taxon>Bacteria</taxon>
        <taxon>Bacillati</taxon>
        <taxon>Bacillota</taxon>
        <taxon>Bacilli</taxon>
        <taxon>Bacillales</taxon>
        <taxon>Bacillaceae</taxon>
        <taxon>Cytobacillus</taxon>
    </lineage>
</organism>
<accession>A0ABU0AB76</accession>